<dbReference type="InterPro" id="IPR000683">
    <property type="entry name" value="Gfo/Idh/MocA-like_OxRdtase_N"/>
</dbReference>
<dbReference type="Gene3D" id="3.30.360.10">
    <property type="entry name" value="Dihydrodipicolinate Reductase, domain 2"/>
    <property type="match status" value="1"/>
</dbReference>
<dbReference type="InterPro" id="IPR004104">
    <property type="entry name" value="Gfo/Idh/MocA-like_OxRdtase_C"/>
</dbReference>
<dbReference type="Gene3D" id="3.40.50.720">
    <property type="entry name" value="NAD(P)-binding Rossmann-like Domain"/>
    <property type="match status" value="1"/>
</dbReference>
<gene>
    <name evidence="3" type="ORF">FIV42_13480</name>
</gene>
<dbReference type="OrthoDB" id="9793050at2"/>
<evidence type="ECO:0000313" key="4">
    <source>
        <dbReference type="Proteomes" id="UP000315995"/>
    </source>
</evidence>
<dbReference type="SUPFAM" id="SSF55347">
    <property type="entry name" value="Glyceraldehyde-3-phosphate dehydrogenase-like, C-terminal domain"/>
    <property type="match status" value="1"/>
</dbReference>
<dbReference type="InterPro" id="IPR052515">
    <property type="entry name" value="Gfo/Idh/MocA_Oxidoreductase"/>
</dbReference>
<sequence length="346" mass="37842">MNQVHKKATFALVGCGRVARHHLRALDHHAGGAELVAVCDPDPDQLAEATGQTGAAGYESLEALLAEMTPDVVVLSSPSGLHPEQAEMAARAGCHVMCEKPIATHFEDGARMVAACKEAGVELFVVKQLRYNPTLRLLHRALQEERFGQVHLVDVDVFWTRPQAYYDRDAWRGTRDLDGGAFLNQTSHYVDLLCWLFGPVESVHGYMATLGRDIEVEDSGTLSLRWQSGALGSMSVTMLTYPENLRASMTIAGSRGTAVLGGKACDEIEVWRFDDDYETPDEIAMLNQETREFYGDGHLSYYANVLDVLAGKAEPDTDGVAGLESLEVICAGYRSAQEGVRVELPL</sequence>
<evidence type="ECO:0000259" key="2">
    <source>
        <dbReference type="Pfam" id="PF02894"/>
    </source>
</evidence>
<evidence type="ECO:0000313" key="3">
    <source>
        <dbReference type="EMBL" id="QDG51721.1"/>
    </source>
</evidence>
<protein>
    <submittedName>
        <fullName evidence="3">Gfo/Idh/MocA family oxidoreductase</fullName>
    </submittedName>
</protein>
<accession>A0A5B8Y4S8</accession>
<name>A0A4Y6PTS3_PERCE</name>
<evidence type="ECO:0000259" key="1">
    <source>
        <dbReference type="Pfam" id="PF01408"/>
    </source>
</evidence>
<dbReference type="InterPro" id="IPR036291">
    <property type="entry name" value="NAD(P)-bd_dom_sf"/>
</dbReference>
<dbReference type="SUPFAM" id="SSF51735">
    <property type="entry name" value="NAD(P)-binding Rossmann-fold domains"/>
    <property type="match status" value="1"/>
</dbReference>
<dbReference type="EMBL" id="CP041186">
    <property type="protein sequence ID" value="QDG51721.1"/>
    <property type="molecule type" value="Genomic_DNA"/>
</dbReference>
<dbReference type="GO" id="GO:0000166">
    <property type="term" value="F:nucleotide binding"/>
    <property type="evidence" value="ECO:0007669"/>
    <property type="project" value="InterPro"/>
</dbReference>
<organism evidence="3 4">
    <name type="scientific">Persicimonas caeni</name>
    <dbReference type="NCBI Taxonomy" id="2292766"/>
    <lineage>
        <taxon>Bacteria</taxon>
        <taxon>Deltaproteobacteria</taxon>
        <taxon>Bradymonadales</taxon>
        <taxon>Bradymonadaceae</taxon>
        <taxon>Persicimonas</taxon>
    </lineage>
</organism>
<dbReference type="Pfam" id="PF02894">
    <property type="entry name" value="GFO_IDH_MocA_C"/>
    <property type="match status" value="1"/>
</dbReference>
<dbReference type="Pfam" id="PF01408">
    <property type="entry name" value="GFO_IDH_MocA"/>
    <property type="match status" value="1"/>
</dbReference>
<keyword evidence="4" id="KW-1185">Reference proteome</keyword>
<dbReference type="PANTHER" id="PTHR43249:SF1">
    <property type="entry name" value="D-GLUCOSIDE 3-DEHYDROGENASE"/>
    <property type="match status" value="1"/>
</dbReference>
<feature type="domain" description="Gfo/Idh/MocA-like oxidoreductase N-terminal" evidence="1">
    <location>
        <begin position="10"/>
        <end position="125"/>
    </location>
</feature>
<dbReference type="AlphaFoldDB" id="A0A4Y6PTS3"/>
<dbReference type="Proteomes" id="UP000315995">
    <property type="component" value="Chromosome"/>
</dbReference>
<dbReference type="PANTHER" id="PTHR43249">
    <property type="entry name" value="UDP-N-ACETYL-2-AMINO-2-DEOXY-D-GLUCURONATE OXIDASE"/>
    <property type="match status" value="1"/>
</dbReference>
<accession>A0A4Y6PTS3</accession>
<feature type="domain" description="Gfo/Idh/MocA-like oxidoreductase C-terminal" evidence="2">
    <location>
        <begin position="141"/>
        <end position="344"/>
    </location>
</feature>
<dbReference type="RefSeq" id="WP_141198201.1">
    <property type="nucleotide sequence ID" value="NZ_CP041186.1"/>
</dbReference>
<proteinExistence type="predicted"/>
<reference evidence="3 4" key="1">
    <citation type="submission" date="2019-06" db="EMBL/GenBank/DDBJ databases">
        <title>Persicimonas caeni gen. nov., sp. nov., a predatory bacterium isolated from solar saltern.</title>
        <authorList>
            <person name="Wang S."/>
        </authorList>
    </citation>
    <scope>NUCLEOTIDE SEQUENCE [LARGE SCALE GENOMIC DNA]</scope>
    <source>
        <strain evidence="3 4">YN101</strain>
    </source>
</reference>